<evidence type="ECO:0000259" key="1">
    <source>
        <dbReference type="Pfam" id="PF00535"/>
    </source>
</evidence>
<proteinExistence type="predicted"/>
<dbReference type="PANTHER" id="PTHR10859:SF91">
    <property type="entry name" value="DOLICHYL-PHOSPHATE BETA-GLUCOSYLTRANSFERASE"/>
    <property type="match status" value="1"/>
</dbReference>
<dbReference type="PANTHER" id="PTHR10859">
    <property type="entry name" value="GLYCOSYL TRANSFERASE"/>
    <property type="match status" value="1"/>
</dbReference>
<dbReference type="Gene3D" id="3.90.550.10">
    <property type="entry name" value="Spore Coat Polysaccharide Biosynthesis Protein SpsA, Chain A"/>
    <property type="match status" value="1"/>
</dbReference>
<dbReference type="Gene3D" id="3.40.50.150">
    <property type="entry name" value="Vaccinia Virus protein VP39"/>
    <property type="match status" value="1"/>
</dbReference>
<accession>A0A419DA15</accession>
<evidence type="ECO:0000259" key="2">
    <source>
        <dbReference type="Pfam" id="PF13847"/>
    </source>
</evidence>
<dbReference type="EMBL" id="QZJW01000056">
    <property type="protein sequence ID" value="RJO59920.1"/>
    <property type="molecule type" value="Genomic_DNA"/>
</dbReference>
<keyword evidence="3" id="KW-0808">Transferase</keyword>
<dbReference type="InterPro" id="IPR001173">
    <property type="entry name" value="Glyco_trans_2-like"/>
</dbReference>
<comment type="caution">
    <text evidence="3">The sequence shown here is derived from an EMBL/GenBank/DDBJ whole genome shotgun (WGS) entry which is preliminary data.</text>
</comment>
<dbReference type="Pfam" id="PF13847">
    <property type="entry name" value="Methyltransf_31"/>
    <property type="match status" value="1"/>
</dbReference>
<sequence>MLSDEKIEYFNSVARDRDKWRRRSAYYHKELERYLRFLIPSGSAVLELGCGTGATLAALTPSKGLGIDISPCMIEIAKENNPHLRFEVGDMEALQTEEKFDYVLVDGTIGNVEDIQSAIRELHKVCKPETRLIIVYYNYLWEPVLKFAEAVGLRMNHLLQHWLPIEDISNLLYLNDFEVVKKGYRCLMPLYIPLVSAFLNKVLANIPPFWKMSLCEIIIARPAGVRKMQEEVTCSVIIPCRNEKGNIEQAVTRTPNMGRHTELIFVEGHSGDGTLDECERVKAKYPDKDITVLVQDGKGKGDAVRKGFAKAKNDVLMILDADMTVPPEDLPKFFNAISSGKGEFINGSRLVYQMEKEAMRFLNLLGNKFFSKAFTYLLEQRIKDTLCGTKVLWKEDYARIQTGREYFGEFDPFGDFDLLFGAAKLNLRFVEIPIRYRERTYGSTQISRFRHGILLLRMTLFALRKIKFI</sequence>
<reference evidence="3 4" key="1">
    <citation type="journal article" date="2017" name="ISME J.">
        <title>Energy and carbon metabolisms in a deep terrestrial subsurface fluid microbial community.</title>
        <authorList>
            <person name="Momper L."/>
            <person name="Jungbluth S.P."/>
            <person name="Lee M.D."/>
            <person name="Amend J.P."/>
        </authorList>
    </citation>
    <scope>NUCLEOTIDE SEQUENCE [LARGE SCALE GENOMIC DNA]</scope>
    <source>
        <strain evidence="3">SURF_29</strain>
    </source>
</reference>
<dbReference type="InterPro" id="IPR029063">
    <property type="entry name" value="SAM-dependent_MTases_sf"/>
</dbReference>
<feature type="domain" description="Methyltransferase" evidence="2">
    <location>
        <begin position="41"/>
        <end position="138"/>
    </location>
</feature>
<protein>
    <submittedName>
        <fullName evidence="3">Glycosyltransferase</fullName>
    </submittedName>
</protein>
<dbReference type="GO" id="GO:0006487">
    <property type="term" value="P:protein N-linked glycosylation"/>
    <property type="evidence" value="ECO:0007669"/>
    <property type="project" value="TreeGrafter"/>
</dbReference>
<feature type="domain" description="Glycosyltransferase 2-like" evidence="1">
    <location>
        <begin position="235"/>
        <end position="365"/>
    </location>
</feature>
<dbReference type="SUPFAM" id="SSF53335">
    <property type="entry name" value="S-adenosyl-L-methionine-dependent methyltransferases"/>
    <property type="match status" value="1"/>
</dbReference>
<dbReference type="GO" id="GO:0016740">
    <property type="term" value="F:transferase activity"/>
    <property type="evidence" value="ECO:0007669"/>
    <property type="project" value="UniProtKB-KW"/>
</dbReference>
<dbReference type="AlphaFoldDB" id="A0A419DA15"/>
<dbReference type="Proteomes" id="UP000285655">
    <property type="component" value="Unassembled WGS sequence"/>
</dbReference>
<name>A0A419DA15_9BACT</name>
<dbReference type="CDD" id="cd04179">
    <property type="entry name" value="DPM_DPG-synthase_like"/>
    <property type="match status" value="1"/>
</dbReference>
<organism evidence="3 4">
    <name type="scientific">candidate division WS5 bacterium</name>
    <dbReference type="NCBI Taxonomy" id="2093353"/>
    <lineage>
        <taxon>Bacteria</taxon>
        <taxon>candidate division WS5</taxon>
    </lineage>
</organism>
<gene>
    <name evidence="3" type="ORF">C4544_07255</name>
</gene>
<dbReference type="InterPro" id="IPR025714">
    <property type="entry name" value="Methyltranfer_dom"/>
</dbReference>
<evidence type="ECO:0000313" key="3">
    <source>
        <dbReference type="EMBL" id="RJO59920.1"/>
    </source>
</evidence>
<evidence type="ECO:0000313" key="4">
    <source>
        <dbReference type="Proteomes" id="UP000285655"/>
    </source>
</evidence>
<dbReference type="CDD" id="cd02440">
    <property type="entry name" value="AdoMet_MTases"/>
    <property type="match status" value="1"/>
</dbReference>
<dbReference type="Pfam" id="PF00535">
    <property type="entry name" value="Glycos_transf_2"/>
    <property type="match status" value="1"/>
</dbReference>
<dbReference type="InterPro" id="IPR029044">
    <property type="entry name" value="Nucleotide-diphossugar_trans"/>
</dbReference>
<dbReference type="SUPFAM" id="SSF53448">
    <property type="entry name" value="Nucleotide-diphospho-sugar transferases"/>
    <property type="match status" value="1"/>
</dbReference>